<dbReference type="PANTHER" id="PTHR31859:SF1">
    <property type="entry name" value="TETRATRICOPEPTIDE REPEAT PROTEIN 39C"/>
    <property type="match status" value="1"/>
</dbReference>
<accession>A0A8D8WX35</accession>
<dbReference type="PANTHER" id="PTHR31859">
    <property type="entry name" value="TETRATRICOPEPTIDE REPEAT PROTEIN 39 FAMILY MEMBER"/>
    <property type="match status" value="1"/>
</dbReference>
<dbReference type="InterPro" id="IPR011990">
    <property type="entry name" value="TPR-like_helical_dom_sf"/>
</dbReference>
<dbReference type="Pfam" id="PF10300">
    <property type="entry name" value="Iml2-TPR_39"/>
    <property type="match status" value="1"/>
</dbReference>
<dbReference type="AlphaFoldDB" id="A0A8D8WX35"/>
<dbReference type="SUPFAM" id="SSF48452">
    <property type="entry name" value="TPR-like"/>
    <property type="match status" value="1"/>
</dbReference>
<reference evidence="2" key="1">
    <citation type="submission" date="2021-05" db="EMBL/GenBank/DDBJ databases">
        <authorList>
            <person name="Alioto T."/>
            <person name="Alioto T."/>
            <person name="Gomez Garrido J."/>
        </authorList>
    </citation>
    <scope>NUCLEOTIDE SEQUENCE</scope>
</reference>
<dbReference type="EMBL" id="HBUF01567862">
    <property type="protein sequence ID" value="CAG6765319.1"/>
    <property type="molecule type" value="Transcribed_RNA"/>
</dbReference>
<sequence>MNQQPEMEEQWEVARRGILLVLHNRYQEAEALFKSGGDSAVMAAGSCFIGFMSALMTFEEDKLNECMTELRALERRCAGEIGWLKSMRNKVFGESTQCLTDRLETQIILADTQVSIAILTFLQQDIAGYVKGGWTLRKAWKVYQHTYQQILGLYKRAFQNPQHAPLFLNCDLPTWSQPPPPTPCQEDNNDWSVPSSLASTPTSLSPKPLTHHHHSFLKNPLAAFFGSHNTNGQQSTNECPIPADTIARLLGAISFGYGTFQLCMSLLPPSMLKLIHFLGFTGDRSAGVEALMFCKQSRDMRAPLATLTLLWYHTIVRPFFSQTGHFSKASLNAAKILLDDNDPEFGTSAFFLFFQGRVCRLQSNIPGAIQAFQGALEKSPQREVQLLCLHEIGWCYLASLSYVEAFHSFNILKKRSRWSKYFYTYLTLLCLGALDNRKELDKFVQSFLSLQSDPSNYSTNQLDDFVQKRLNKLLDTFKVEPQPIHFKMFVYELLYLWSLLASAPPITIIVQDCLSCDGEEPMLGLSKLILGASLNILNRKAEALTALESVLLVRKDLPSTAPDAHITAFALYEMGIILIENYETQEEGRACLLKIQSSFKNFDFESRLSVRIHGALRSLEE</sequence>
<feature type="region of interest" description="Disordered" evidence="1">
    <location>
        <begin position="178"/>
        <end position="212"/>
    </location>
</feature>
<organism evidence="2">
    <name type="scientific">Cacopsylla melanoneura</name>
    <dbReference type="NCBI Taxonomy" id="428564"/>
    <lineage>
        <taxon>Eukaryota</taxon>
        <taxon>Metazoa</taxon>
        <taxon>Ecdysozoa</taxon>
        <taxon>Arthropoda</taxon>
        <taxon>Hexapoda</taxon>
        <taxon>Insecta</taxon>
        <taxon>Pterygota</taxon>
        <taxon>Neoptera</taxon>
        <taxon>Paraneoptera</taxon>
        <taxon>Hemiptera</taxon>
        <taxon>Sternorrhyncha</taxon>
        <taxon>Psylloidea</taxon>
        <taxon>Psyllidae</taxon>
        <taxon>Psyllinae</taxon>
        <taxon>Cacopsylla</taxon>
    </lineage>
</organism>
<evidence type="ECO:0000313" key="2">
    <source>
        <dbReference type="EMBL" id="CAG6674343.1"/>
    </source>
</evidence>
<proteinExistence type="predicted"/>
<dbReference type="EMBL" id="HBUF01233582">
    <property type="protein sequence ID" value="CAG6674343.1"/>
    <property type="molecule type" value="Transcribed_RNA"/>
</dbReference>
<evidence type="ECO:0000256" key="1">
    <source>
        <dbReference type="SAM" id="MobiDB-lite"/>
    </source>
</evidence>
<dbReference type="InterPro" id="IPR019412">
    <property type="entry name" value="IML2/TPR_39"/>
</dbReference>
<protein>
    <submittedName>
        <fullName evidence="2">Tetratricopeptide repeat protein 39C</fullName>
    </submittedName>
</protein>
<feature type="compositionally biased region" description="Low complexity" evidence="1">
    <location>
        <begin position="192"/>
        <end position="208"/>
    </location>
</feature>
<name>A0A8D8WX35_9HEMI</name>
<dbReference type="GO" id="GO:0060271">
    <property type="term" value="P:cilium assembly"/>
    <property type="evidence" value="ECO:0007669"/>
    <property type="project" value="TreeGrafter"/>
</dbReference>